<keyword evidence="4" id="KW-0547">Nucleotide-binding</keyword>
<evidence type="ECO:0000256" key="7">
    <source>
        <dbReference type="ARBA" id="ARBA00022840"/>
    </source>
</evidence>
<dbReference type="EMBL" id="CAFABA010000009">
    <property type="protein sequence ID" value="CAB4816215.1"/>
    <property type="molecule type" value="Genomic_DNA"/>
</dbReference>
<dbReference type="Pfam" id="PF02151">
    <property type="entry name" value="UVR"/>
    <property type="match status" value="1"/>
</dbReference>
<sequence>MPWKKYSRPPTANPGDRPFKVVSDFQPAGDQPTAIAQLTEGLRRGDRFQTLLGITGSGKSATIAWTIEQVQKPTLVIAPNKSLAAQLANELREFFPNNRVEYFVSYYDYYQPEAYMAATDTYIEKDSSVNDEIDRLRHAATSALLTRRDTIIVASVSCIYGLGSPVEYEGQLLVLHKGEERDQRTILRQLVDMQYERNDLNLVRGKFRVRGDVIEVHPAYDQRVVRIQLFGDEIEEIVMVDPLTGERFDEIDELIVFPATHYVAGEDRMRDAIVRIENELRERLQEFESQGKLLEAQRLRMRTQYDLEMMNEVGFCNGIENYSGPIDGRQRNEPPYTLIDYFPDDFLVVLDESHVTVPQLHGQYEGDRSRKNNLVDFGFRLPSAADNRPLRFDEFIERINQCVFLSATPSRYELETSDQIVEQIVRPTGLLDPEIIVRPTKGQIDDLIEEINQRTLVDQRVLVTTLTKKMAEDLTDYLLELGVRVRYLHSEVDTIARIEILRDLRLGEFDVLIGINLLREGLDLPEVSFVAILDADKEGFLRSETSLIQTIGRAARNVDGKVVMYADKVTDSMQRAISETMRRRGVQQAYNAEHGIDPQTIRKAVTDILSLIRPNESAPMPGKDRRSRMRDDKRKPSGAVALHDLPSDELERLIRTLEEEMHEASADLRFEYAARIRDEINDLKRELKDIRA</sequence>
<dbReference type="InterPro" id="IPR001943">
    <property type="entry name" value="UVR_dom"/>
</dbReference>
<dbReference type="SMART" id="SM00490">
    <property type="entry name" value="HELICc"/>
    <property type="match status" value="1"/>
</dbReference>
<dbReference type="NCBIfam" id="TIGR00631">
    <property type="entry name" value="uvrb"/>
    <property type="match status" value="1"/>
</dbReference>
<evidence type="ECO:0000313" key="17">
    <source>
        <dbReference type="EMBL" id="CAB4816215.1"/>
    </source>
</evidence>
<dbReference type="InterPro" id="IPR004807">
    <property type="entry name" value="UvrB"/>
</dbReference>
<dbReference type="AlphaFoldDB" id="A0A6J7MVS2"/>
<organism evidence="19">
    <name type="scientific">freshwater metagenome</name>
    <dbReference type="NCBI Taxonomy" id="449393"/>
    <lineage>
        <taxon>unclassified sequences</taxon>
        <taxon>metagenomes</taxon>
        <taxon>ecological metagenomes</taxon>
    </lineage>
</organism>
<dbReference type="CDD" id="cd18790">
    <property type="entry name" value="SF2_C_UvrB"/>
    <property type="match status" value="1"/>
</dbReference>
<dbReference type="GO" id="GO:0005524">
    <property type="term" value="F:ATP binding"/>
    <property type="evidence" value="ECO:0007669"/>
    <property type="project" value="UniProtKB-KW"/>
</dbReference>
<evidence type="ECO:0000256" key="5">
    <source>
        <dbReference type="ARBA" id="ARBA00022763"/>
    </source>
</evidence>
<gene>
    <name evidence="16" type="ORF">UFOPK2754_02681</name>
    <name evidence="17" type="ORF">UFOPK3139_00370</name>
    <name evidence="18" type="ORF">UFOPK3543_01313</name>
    <name evidence="19" type="ORF">UFOPK3967_00606</name>
</gene>
<dbReference type="GO" id="GO:0016887">
    <property type="term" value="F:ATP hydrolysis activity"/>
    <property type="evidence" value="ECO:0007669"/>
    <property type="project" value="InterPro"/>
</dbReference>
<dbReference type="PROSITE" id="PS50151">
    <property type="entry name" value="UVR"/>
    <property type="match status" value="1"/>
</dbReference>
<dbReference type="InterPro" id="IPR024759">
    <property type="entry name" value="UvrB_YAD/RRR_dom"/>
</dbReference>
<evidence type="ECO:0000256" key="9">
    <source>
        <dbReference type="ARBA" id="ARBA00023204"/>
    </source>
</evidence>
<dbReference type="Gene3D" id="4.10.860.10">
    <property type="entry name" value="UVR domain"/>
    <property type="match status" value="1"/>
</dbReference>
<dbReference type="InterPro" id="IPR027417">
    <property type="entry name" value="P-loop_NTPase"/>
</dbReference>
<dbReference type="PROSITE" id="PS51192">
    <property type="entry name" value="HELICASE_ATP_BIND_1"/>
    <property type="match status" value="1"/>
</dbReference>
<reference evidence="19" key="1">
    <citation type="submission" date="2020-05" db="EMBL/GenBank/DDBJ databases">
        <authorList>
            <person name="Chiriac C."/>
            <person name="Salcher M."/>
            <person name="Ghai R."/>
            <person name="Kavagutti S V."/>
        </authorList>
    </citation>
    <scope>NUCLEOTIDE SEQUENCE</scope>
</reference>
<dbReference type="Pfam" id="PF17757">
    <property type="entry name" value="UvrB_inter"/>
    <property type="match status" value="1"/>
</dbReference>
<dbReference type="GO" id="GO:0003677">
    <property type="term" value="F:DNA binding"/>
    <property type="evidence" value="ECO:0007669"/>
    <property type="project" value="InterPro"/>
</dbReference>
<keyword evidence="3" id="KW-0963">Cytoplasm</keyword>
<evidence type="ECO:0000313" key="16">
    <source>
        <dbReference type="EMBL" id="CAB4764828.1"/>
    </source>
</evidence>
<dbReference type="Pfam" id="PF00271">
    <property type="entry name" value="Helicase_C"/>
    <property type="match status" value="1"/>
</dbReference>
<evidence type="ECO:0000259" key="13">
    <source>
        <dbReference type="PROSITE" id="PS50151"/>
    </source>
</evidence>
<keyword evidence="7" id="KW-0067">ATP-binding</keyword>
<dbReference type="InterPro" id="IPR036876">
    <property type="entry name" value="UVR_dom_sf"/>
</dbReference>
<dbReference type="GO" id="GO:0009380">
    <property type="term" value="C:excinuclease repair complex"/>
    <property type="evidence" value="ECO:0007669"/>
    <property type="project" value="InterPro"/>
</dbReference>
<dbReference type="InterPro" id="IPR041471">
    <property type="entry name" value="UvrB_inter"/>
</dbReference>
<keyword evidence="8" id="KW-0267">Excision nuclease</keyword>
<dbReference type="PANTHER" id="PTHR24029:SF0">
    <property type="entry name" value="UVRABC SYSTEM PROTEIN B"/>
    <property type="match status" value="1"/>
</dbReference>
<dbReference type="EMBL" id="CAEZYR010000131">
    <property type="protein sequence ID" value="CAB4764828.1"/>
    <property type="molecule type" value="Genomic_DNA"/>
</dbReference>
<evidence type="ECO:0000256" key="1">
    <source>
        <dbReference type="ARBA" id="ARBA00004496"/>
    </source>
</evidence>
<evidence type="ECO:0000313" key="19">
    <source>
        <dbReference type="EMBL" id="CAB4984877.1"/>
    </source>
</evidence>
<dbReference type="Pfam" id="PF04851">
    <property type="entry name" value="ResIII"/>
    <property type="match status" value="1"/>
</dbReference>
<comment type="similarity">
    <text evidence="2">Belongs to the UvrB family.</text>
</comment>
<dbReference type="EMBL" id="CAFBOS010000024">
    <property type="protein sequence ID" value="CAB4984877.1"/>
    <property type="molecule type" value="Genomic_DNA"/>
</dbReference>
<keyword evidence="5" id="KW-0227">DNA damage</keyword>
<dbReference type="CDD" id="cd17916">
    <property type="entry name" value="DEXHc_UvrB"/>
    <property type="match status" value="1"/>
</dbReference>
<evidence type="ECO:0000256" key="6">
    <source>
        <dbReference type="ARBA" id="ARBA00022769"/>
    </source>
</evidence>
<dbReference type="PROSITE" id="PS51194">
    <property type="entry name" value="HELICASE_CTER"/>
    <property type="match status" value="1"/>
</dbReference>
<feature type="region of interest" description="Disordered" evidence="12">
    <location>
        <begin position="614"/>
        <end position="642"/>
    </location>
</feature>
<keyword evidence="9" id="KW-0234">DNA repair</keyword>
<comment type="subunit">
    <text evidence="10">Forms a heterotetramer with UvrA during the search for lesions. Interacts with UvrC in an incision complex.</text>
</comment>
<evidence type="ECO:0000256" key="3">
    <source>
        <dbReference type="ARBA" id="ARBA00022490"/>
    </source>
</evidence>
<evidence type="ECO:0000256" key="10">
    <source>
        <dbReference type="ARBA" id="ARBA00026033"/>
    </source>
</evidence>
<evidence type="ECO:0000313" key="18">
    <source>
        <dbReference type="EMBL" id="CAB4908387.1"/>
    </source>
</evidence>
<evidence type="ECO:0000256" key="4">
    <source>
        <dbReference type="ARBA" id="ARBA00022741"/>
    </source>
</evidence>
<dbReference type="InterPro" id="IPR014001">
    <property type="entry name" value="Helicase_ATP-bd"/>
</dbReference>
<dbReference type="SMART" id="SM00487">
    <property type="entry name" value="DEXDc"/>
    <property type="match status" value="1"/>
</dbReference>
<dbReference type="GO" id="GO:0005737">
    <property type="term" value="C:cytoplasm"/>
    <property type="evidence" value="ECO:0007669"/>
    <property type="project" value="UniProtKB-SubCell"/>
</dbReference>
<dbReference type="InterPro" id="IPR006935">
    <property type="entry name" value="Helicase/UvrB_N"/>
</dbReference>
<dbReference type="HAMAP" id="MF_00204">
    <property type="entry name" value="UvrB"/>
    <property type="match status" value="1"/>
</dbReference>
<dbReference type="SUPFAM" id="SSF52540">
    <property type="entry name" value="P-loop containing nucleoside triphosphate hydrolases"/>
    <property type="match status" value="2"/>
</dbReference>
<dbReference type="EMBL" id="CAFBMH010000041">
    <property type="protein sequence ID" value="CAB4908387.1"/>
    <property type="molecule type" value="Genomic_DNA"/>
</dbReference>
<dbReference type="PANTHER" id="PTHR24029">
    <property type="entry name" value="UVRABC SYSTEM PROTEIN B"/>
    <property type="match status" value="1"/>
</dbReference>
<evidence type="ECO:0000256" key="8">
    <source>
        <dbReference type="ARBA" id="ARBA00022881"/>
    </source>
</evidence>
<dbReference type="NCBIfam" id="NF003673">
    <property type="entry name" value="PRK05298.1"/>
    <property type="match status" value="1"/>
</dbReference>
<evidence type="ECO:0000256" key="11">
    <source>
        <dbReference type="ARBA" id="ARBA00029504"/>
    </source>
</evidence>
<evidence type="ECO:0000256" key="12">
    <source>
        <dbReference type="SAM" id="MobiDB-lite"/>
    </source>
</evidence>
<feature type="domain" description="UVR" evidence="13">
    <location>
        <begin position="651"/>
        <end position="686"/>
    </location>
</feature>
<accession>A0A6J7MVS2</accession>
<dbReference type="Pfam" id="PF12344">
    <property type="entry name" value="UvrB"/>
    <property type="match status" value="1"/>
</dbReference>
<dbReference type="SUPFAM" id="SSF46600">
    <property type="entry name" value="C-terminal UvrC-binding domain of UvrB"/>
    <property type="match status" value="1"/>
</dbReference>
<dbReference type="InterPro" id="IPR001650">
    <property type="entry name" value="Helicase_C-like"/>
</dbReference>
<evidence type="ECO:0000256" key="2">
    <source>
        <dbReference type="ARBA" id="ARBA00008533"/>
    </source>
</evidence>
<feature type="domain" description="Helicase C-terminal" evidence="15">
    <location>
        <begin position="443"/>
        <end position="609"/>
    </location>
</feature>
<name>A0A6J7MVS2_9ZZZZ</name>
<evidence type="ECO:0000259" key="14">
    <source>
        <dbReference type="PROSITE" id="PS51192"/>
    </source>
</evidence>
<proteinExistence type="inferred from homology"/>
<feature type="domain" description="Helicase ATP-binding" evidence="14">
    <location>
        <begin position="40"/>
        <end position="175"/>
    </location>
</feature>
<protein>
    <recommendedName>
        <fullName evidence="11">UvrABC system protein B</fullName>
    </recommendedName>
</protein>
<dbReference type="Gene3D" id="3.40.50.300">
    <property type="entry name" value="P-loop containing nucleotide triphosphate hydrolases"/>
    <property type="match status" value="3"/>
</dbReference>
<keyword evidence="6" id="KW-0228">DNA excision</keyword>
<dbReference type="GO" id="GO:0004518">
    <property type="term" value="F:nuclease activity"/>
    <property type="evidence" value="ECO:0007669"/>
    <property type="project" value="UniProtKB-KW"/>
</dbReference>
<dbReference type="GO" id="GO:0006289">
    <property type="term" value="P:nucleotide-excision repair"/>
    <property type="evidence" value="ECO:0007669"/>
    <property type="project" value="InterPro"/>
</dbReference>
<evidence type="ECO:0000259" key="15">
    <source>
        <dbReference type="PROSITE" id="PS51194"/>
    </source>
</evidence>
<comment type="subcellular location">
    <subcellularLocation>
        <location evidence="1">Cytoplasm</location>
    </subcellularLocation>
</comment>